<evidence type="ECO:0000259" key="1">
    <source>
        <dbReference type="Pfam" id="PF13700"/>
    </source>
</evidence>
<feature type="domain" description="DUF4158" evidence="1">
    <location>
        <begin position="5"/>
        <end position="100"/>
    </location>
</feature>
<dbReference type="Proteomes" id="UP001519311">
    <property type="component" value="Unassembled WGS sequence"/>
</dbReference>
<sequence length="412" mass="46160">MASDRYLAVQLGIEDPSVVKRYTERRRTLYDHAWEIRDAYGYRPYEDVEWGRRFRTFLHGRAWTHAEGPKALFDHAVGWLRRHRVLLPGVSVLARQVSEVRKVADKRLPALPGDLVATLKTPEGSRFSELERLRRPPTRTTGTAFARALEWVDEIGAYRLGRLRLSQIPPNRMAALARYALGSKAPLLERAVEPKRTAMLTAVMRHLEAKAIDEALDLFQVLMATRLLNTAKRKTEKERLSMLPQLEKASRVLARAAKVLFEELELVEEQETDLDVAALWAAVEEVAPRAAVMTAAATVVTLVPKNKNSAEVAMRAALASRYATVRPFLALLGESKALDAASAGKRVLAGVRGLPALARRKVGVKPLLPREVDDKLVPPAWRKAVYANPDLRRARWTGTRTWCACWSSCTGP</sequence>
<dbReference type="EMBL" id="JAGINS010000001">
    <property type="protein sequence ID" value="MBP2359282.1"/>
    <property type="molecule type" value="Genomic_DNA"/>
</dbReference>
<reference evidence="2 3" key="1">
    <citation type="submission" date="2021-03" db="EMBL/GenBank/DDBJ databases">
        <title>Sequencing the genomes of 1000 actinobacteria strains.</title>
        <authorList>
            <person name="Klenk H.-P."/>
        </authorList>
    </citation>
    <scope>NUCLEOTIDE SEQUENCE [LARGE SCALE GENOMIC DNA]</scope>
    <source>
        <strain evidence="2 3">DSM 40843</strain>
    </source>
</reference>
<keyword evidence="3" id="KW-1185">Reference proteome</keyword>
<dbReference type="Pfam" id="PF13700">
    <property type="entry name" value="DUF4158"/>
    <property type="match status" value="1"/>
</dbReference>
<protein>
    <recommendedName>
        <fullName evidence="1">DUF4158 domain-containing protein</fullName>
    </recommendedName>
</protein>
<name>A0ABS4V614_9ACTN</name>
<dbReference type="InterPro" id="IPR025296">
    <property type="entry name" value="DUF4158"/>
</dbReference>
<accession>A0ABS4V614</accession>
<evidence type="ECO:0000313" key="2">
    <source>
        <dbReference type="EMBL" id="MBP2359282.1"/>
    </source>
</evidence>
<organism evidence="2 3">
    <name type="scientific">Streptomyces clavifer</name>
    <dbReference type="NCBI Taxonomy" id="68188"/>
    <lineage>
        <taxon>Bacteria</taxon>
        <taxon>Bacillati</taxon>
        <taxon>Actinomycetota</taxon>
        <taxon>Actinomycetes</taxon>
        <taxon>Kitasatosporales</taxon>
        <taxon>Streptomycetaceae</taxon>
        <taxon>Streptomyces</taxon>
    </lineage>
</organism>
<evidence type="ECO:0000313" key="3">
    <source>
        <dbReference type="Proteomes" id="UP001519311"/>
    </source>
</evidence>
<comment type="caution">
    <text evidence="2">The sequence shown here is derived from an EMBL/GenBank/DDBJ whole genome shotgun (WGS) entry which is preliminary data.</text>
</comment>
<proteinExistence type="predicted"/>
<gene>
    <name evidence="2" type="ORF">JOF59_001682</name>
</gene>